<keyword evidence="4" id="KW-1185">Reference proteome</keyword>
<dbReference type="Proteomes" id="UP000708208">
    <property type="component" value="Unassembled WGS sequence"/>
</dbReference>
<feature type="signal peptide" evidence="1">
    <location>
        <begin position="1"/>
        <end position="21"/>
    </location>
</feature>
<feature type="domain" description="SCP" evidence="2">
    <location>
        <begin position="59"/>
        <end position="193"/>
    </location>
</feature>
<dbReference type="InterPro" id="IPR014044">
    <property type="entry name" value="CAP_dom"/>
</dbReference>
<name>A0A8J2P382_9HEXA</name>
<evidence type="ECO:0000256" key="1">
    <source>
        <dbReference type="SAM" id="SignalP"/>
    </source>
</evidence>
<accession>A0A8J2P382</accession>
<gene>
    <name evidence="3" type="ORF">AFUS01_LOCUS11514</name>
</gene>
<organism evidence="3 4">
    <name type="scientific">Allacma fusca</name>
    <dbReference type="NCBI Taxonomy" id="39272"/>
    <lineage>
        <taxon>Eukaryota</taxon>
        <taxon>Metazoa</taxon>
        <taxon>Ecdysozoa</taxon>
        <taxon>Arthropoda</taxon>
        <taxon>Hexapoda</taxon>
        <taxon>Collembola</taxon>
        <taxon>Symphypleona</taxon>
        <taxon>Sminthuridae</taxon>
        <taxon>Allacma</taxon>
    </lineage>
</organism>
<evidence type="ECO:0000313" key="4">
    <source>
        <dbReference type="Proteomes" id="UP000708208"/>
    </source>
</evidence>
<dbReference type="AlphaFoldDB" id="A0A8J2P382"/>
<protein>
    <recommendedName>
        <fullName evidence="2">SCP domain-containing protein</fullName>
    </recommendedName>
</protein>
<proteinExistence type="predicted"/>
<evidence type="ECO:0000313" key="3">
    <source>
        <dbReference type="EMBL" id="CAG7722375.1"/>
    </source>
</evidence>
<sequence length="230" mass="25409">MDRSLILILFSILLAGSEISGYVTKGTTTTTVKPGDPGDLPGGGSRAAETEVLGEVKIVREEYGAKEITAMTPALSAAALKCANDLLQAGLNPGDVNVDVPSNRRVICNEDEPALQYFEFGQEGKTGDRDVARYAIRKWVDERNTWQEKYANAPQYARETRHFTQLVWNTLTSFGCAVSTDIVDNRKLFFCYFNPAGNTVHGENNVEFRKHIGKRSETWALKGNETNPSE</sequence>
<dbReference type="Pfam" id="PF00188">
    <property type="entry name" value="CAP"/>
    <property type="match status" value="1"/>
</dbReference>
<evidence type="ECO:0000259" key="2">
    <source>
        <dbReference type="Pfam" id="PF00188"/>
    </source>
</evidence>
<keyword evidence="1" id="KW-0732">Signal</keyword>
<dbReference type="OrthoDB" id="595565at2759"/>
<reference evidence="3" key="1">
    <citation type="submission" date="2021-06" db="EMBL/GenBank/DDBJ databases">
        <authorList>
            <person name="Hodson N. C."/>
            <person name="Mongue J. A."/>
            <person name="Jaron S. K."/>
        </authorList>
    </citation>
    <scope>NUCLEOTIDE SEQUENCE</scope>
</reference>
<comment type="caution">
    <text evidence="3">The sequence shown here is derived from an EMBL/GenBank/DDBJ whole genome shotgun (WGS) entry which is preliminary data.</text>
</comment>
<dbReference type="EMBL" id="CAJVCH010088655">
    <property type="protein sequence ID" value="CAG7722375.1"/>
    <property type="molecule type" value="Genomic_DNA"/>
</dbReference>
<feature type="chain" id="PRO_5035275213" description="SCP domain-containing protein" evidence="1">
    <location>
        <begin position="22"/>
        <end position="230"/>
    </location>
</feature>